<comment type="caution">
    <text evidence="1">The sequence shown here is derived from an EMBL/GenBank/DDBJ whole genome shotgun (WGS) entry which is preliminary data.</text>
</comment>
<dbReference type="PROSITE" id="PS51257">
    <property type="entry name" value="PROKAR_LIPOPROTEIN"/>
    <property type="match status" value="1"/>
</dbReference>
<evidence type="ECO:0000313" key="1">
    <source>
        <dbReference type="EMBL" id="KUG05249.1"/>
    </source>
</evidence>
<name>A0A0W8E9Y9_9ZZZZ</name>
<protein>
    <submittedName>
        <fullName evidence="1">Uncharacterized protein</fullName>
    </submittedName>
</protein>
<accession>A0A0W8E9Y9</accession>
<dbReference type="AlphaFoldDB" id="A0A0W8E9Y9"/>
<organism evidence="1">
    <name type="scientific">hydrocarbon metagenome</name>
    <dbReference type="NCBI Taxonomy" id="938273"/>
    <lineage>
        <taxon>unclassified sequences</taxon>
        <taxon>metagenomes</taxon>
        <taxon>ecological metagenomes</taxon>
    </lineage>
</organism>
<dbReference type="EMBL" id="LNQE01001822">
    <property type="protein sequence ID" value="KUG05249.1"/>
    <property type="molecule type" value="Genomic_DNA"/>
</dbReference>
<reference evidence="1" key="1">
    <citation type="journal article" date="2015" name="Proc. Natl. Acad. Sci. U.S.A.">
        <title>Networks of energetic and metabolic interactions define dynamics in microbial communities.</title>
        <authorList>
            <person name="Embree M."/>
            <person name="Liu J.K."/>
            <person name="Al-Bassam M.M."/>
            <person name="Zengler K."/>
        </authorList>
    </citation>
    <scope>NUCLEOTIDE SEQUENCE</scope>
</reference>
<gene>
    <name evidence="1" type="ORF">ASZ90_017322</name>
</gene>
<proteinExistence type="predicted"/>
<sequence>MRKTIIFFITLAILACTVQPAFALQPVFETLSDYEIAKITNDGFWDEMRAVVDENTGKFDRVEYYVKSTGASSGIRYRTKVITFSVGNYGPAIFGADGLRSSQPGPGKTVYDKIILDRDFFRALLGSTFPNGPALVAEALDTESYLDVGAVIEIYNANTGQVLATINSPEECQTKAGAIGFGAGDIADMKTRWQKVFLREAPAADIIATESHESKDAWTSASHFNPGKTLSQRYNNGDTVDLNFIFHNEVKDIAYGDTNYVITHWGAGNQGAFENQIMPAVKKGAATEELSYAYTIDLDKVPDSAKVDGCIRLVIIGDPDKKVANSDSKKNYMTVNIPINGVDVMVLTNDNHSVRIKQGETTTLNFSVTATYKYIEGMSRDPITVDVNIKSPTGTITERITIVPFTENRCKDYELPFTTGTAGVYVVEASAYPVGVWDIDLSNNTDRCEATVIVGPADEPYKGNTDKETRVNLVG</sequence>